<evidence type="ECO:0000313" key="2">
    <source>
        <dbReference type="EMBL" id="MBP0495013.1"/>
    </source>
</evidence>
<dbReference type="SMART" id="SM00260">
    <property type="entry name" value="CheW"/>
    <property type="match status" value="1"/>
</dbReference>
<dbReference type="InterPro" id="IPR036061">
    <property type="entry name" value="CheW-like_dom_sf"/>
</dbReference>
<dbReference type="GO" id="GO:0007165">
    <property type="term" value="P:signal transduction"/>
    <property type="evidence" value="ECO:0007669"/>
    <property type="project" value="InterPro"/>
</dbReference>
<dbReference type="EMBL" id="JAGIZA010000013">
    <property type="protein sequence ID" value="MBP0495013.1"/>
    <property type="molecule type" value="Genomic_DNA"/>
</dbReference>
<dbReference type="InterPro" id="IPR002545">
    <property type="entry name" value="CheW-lke_dom"/>
</dbReference>
<dbReference type="AlphaFoldDB" id="A0A940S991"/>
<keyword evidence="3" id="KW-1185">Reference proteome</keyword>
<accession>A0A940S991</accession>
<organism evidence="2 3">
    <name type="scientific">Roseomonas indoligenes</name>
    <dbReference type="NCBI Taxonomy" id="2820811"/>
    <lineage>
        <taxon>Bacteria</taxon>
        <taxon>Pseudomonadati</taxon>
        <taxon>Pseudomonadota</taxon>
        <taxon>Alphaproteobacteria</taxon>
        <taxon>Acetobacterales</taxon>
        <taxon>Roseomonadaceae</taxon>
        <taxon>Roseomonas</taxon>
    </lineage>
</organism>
<proteinExistence type="predicted"/>
<gene>
    <name evidence="2" type="ORF">J5Y10_19680</name>
</gene>
<evidence type="ECO:0000313" key="3">
    <source>
        <dbReference type="Proteomes" id="UP000677537"/>
    </source>
</evidence>
<dbReference type="InterPro" id="IPR039315">
    <property type="entry name" value="CheW"/>
</dbReference>
<reference evidence="2" key="1">
    <citation type="submission" date="2021-03" db="EMBL/GenBank/DDBJ databases">
        <authorList>
            <person name="So Y."/>
        </authorList>
    </citation>
    <scope>NUCLEOTIDE SEQUENCE</scope>
    <source>
        <strain evidence="2">SG15</strain>
    </source>
</reference>
<dbReference type="PANTHER" id="PTHR22617">
    <property type="entry name" value="CHEMOTAXIS SENSOR HISTIDINE KINASE-RELATED"/>
    <property type="match status" value="1"/>
</dbReference>
<dbReference type="Proteomes" id="UP000677537">
    <property type="component" value="Unassembled WGS sequence"/>
</dbReference>
<comment type="caution">
    <text evidence="2">The sequence shown here is derived from an EMBL/GenBank/DDBJ whole genome shotgun (WGS) entry which is preliminary data.</text>
</comment>
<dbReference type="GO" id="GO:0005829">
    <property type="term" value="C:cytosol"/>
    <property type="evidence" value="ECO:0007669"/>
    <property type="project" value="TreeGrafter"/>
</dbReference>
<evidence type="ECO:0000259" key="1">
    <source>
        <dbReference type="PROSITE" id="PS50851"/>
    </source>
</evidence>
<name>A0A940S991_9PROT</name>
<feature type="domain" description="CheW-like" evidence="1">
    <location>
        <begin position="11"/>
        <end position="154"/>
    </location>
</feature>
<dbReference type="GO" id="GO:0006935">
    <property type="term" value="P:chemotaxis"/>
    <property type="evidence" value="ECO:0007669"/>
    <property type="project" value="InterPro"/>
</dbReference>
<dbReference type="PANTHER" id="PTHR22617:SF43">
    <property type="entry name" value="PROTEIN PILI"/>
    <property type="match status" value="1"/>
</dbReference>
<protein>
    <submittedName>
        <fullName evidence="2">Purine-binding chemotaxis protein CheW</fullName>
    </submittedName>
</protein>
<dbReference type="Pfam" id="PF01584">
    <property type="entry name" value="CheW"/>
    <property type="match status" value="1"/>
</dbReference>
<dbReference type="RefSeq" id="WP_209375810.1">
    <property type="nucleotide sequence ID" value="NZ_JAGIZA010000013.1"/>
</dbReference>
<dbReference type="PROSITE" id="PS50851">
    <property type="entry name" value="CHEW"/>
    <property type="match status" value="1"/>
</dbReference>
<dbReference type="Gene3D" id="2.40.50.180">
    <property type="entry name" value="CheA-289, Domain 4"/>
    <property type="match status" value="1"/>
</dbReference>
<dbReference type="Gene3D" id="2.30.30.40">
    <property type="entry name" value="SH3 Domains"/>
    <property type="match status" value="1"/>
</dbReference>
<dbReference type="SUPFAM" id="SSF50341">
    <property type="entry name" value="CheW-like"/>
    <property type="match status" value="1"/>
</dbReference>
<sequence length="165" mass="17930">MPERGAEGGRPLLFLLCRLGEEIFAIEAAQVGEVLPMVQVTPLARAPRGVAGLINHRGTPVPVVDLGLLALGRPAPRKLSTRIVLVRASEPEERPRWLGLILEHATETLRREPEAFLSPGVAAGVSASLGPVLTDERGLIQWIDLRRILPAEVRQALLRQPSELT</sequence>